<name>A0ABT1S4R1_9FIRM</name>
<keyword evidence="6 7" id="KW-0472">Membrane</keyword>
<evidence type="ECO:0000259" key="8">
    <source>
        <dbReference type="Pfam" id="PF04239"/>
    </source>
</evidence>
<dbReference type="Gene3D" id="3.30.240.20">
    <property type="entry name" value="bsu07140 like domains"/>
    <property type="match status" value="2"/>
</dbReference>
<keyword evidence="10" id="KW-1185">Reference proteome</keyword>
<feature type="transmembrane region" description="Helical" evidence="7">
    <location>
        <begin position="43"/>
        <end position="61"/>
    </location>
</feature>
<protein>
    <submittedName>
        <fullName evidence="9">DUF421 domain-containing protein</fullName>
    </submittedName>
</protein>
<evidence type="ECO:0000313" key="10">
    <source>
        <dbReference type="Proteomes" id="UP001524478"/>
    </source>
</evidence>
<evidence type="ECO:0000256" key="2">
    <source>
        <dbReference type="ARBA" id="ARBA00006448"/>
    </source>
</evidence>
<dbReference type="PANTHER" id="PTHR34582">
    <property type="entry name" value="UPF0702 TRANSMEMBRANE PROTEIN YCAP"/>
    <property type="match status" value="1"/>
</dbReference>
<keyword evidence="3" id="KW-1003">Cell membrane</keyword>
<keyword evidence="5 7" id="KW-1133">Transmembrane helix</keyword>
<keyword evidence="4 7" id="KW-0812">Transmembrane</keyword>
<feature type="transmembrane region" description="Helical" evidence="7">
    <location>
        <begin position="73"/>
        <end position="92"/>
    </location>
</feature>
<evidence type="ECO:0000256" key="5">
    <source>
        <dbReference type="ARBA" id="ARBA00022989"/>
    </source>
</evidence>
<dbReference type="RefSeq" id="WP_256309989.1">
    <property type="nucleotide sequence ID" value="NZ_JANGAC010000001.1"/>
</dbReference>
<evidence type="ECO:0000256" key="6">
    <source>
        <dbReference type="ARBA" id="ARBA00023136"/>
    </source>
</evidence>
<comment type="similarity">
    <text evidence="2">Belongs to the UPF0702 family.</text>
</comment>
<reference evidence="9 10" key="1">
    <citation type="submission" date="2022-06" db="EMBL/GenBank/DDBJ databases">
        <title>Isolation of gut microbiota from human fecal samples.</title>
        <authorList>
            <person name="Pamer E.G."/>
            <person name="Barat B."/>
            <person name="Waligurski E."/>
            <person name="Medina S."/>
            <person name="Paddock L."/>
            <person name="Mostad J."/>
        </authorList>
    </citation>
    <scope>NUCLEOTIDE SEQUENCE [LARGE SCALE GENOMIC DNA]</scope>
    <source>
        <strain evidence="9 10">DFI.7.95</strain>
    </source>
</reference>
<feature type="domain" description="YetF C-terminal" evidence="8">
    <location>
        <begin position="96"/>
        <end position="220"/>
    </location>
</feature>
<evidence type="ECO:0000256" key="4">
    <source>
        <dbReference type="ARBA" id="ARBA00022692"/>
    </source>
</evidence>
<dbReference type="PANTHER" id="PTHR34582:SF6">
    <property type="entry name" value="UPF0702 TRANSMEMBRANE PROTEIN YCAP"/>
    <property type="match status" value="1"/>
</dbReference>
<organism evidence="9 10">
    <name type="scientific">Tissierella carlieri</name>
    <dbReference type="NCBI Taxonomy" id="689904"/>
    <lineage>
        <taxon>Bacteria</taxon>
        <taxon>Bacillati</taxon>
        <taxon>Bacillota</taxon>
        <taxon>Tissierellia</taxon>
        <taxon>Tissierellales</taxon>
        <taxon>Tissierellaceae</taxon>
        <taxon>Tissierella</taxon>
    </lineage>
</organism>
<gene>
    <name evidence="9" type="ORF">NE686_00040</name>
</gene>
<dbReference type="EMBL" id="JANGAC010000001">
    <property type="protein sequence ID" value="MCQ4921456.1"/>
    <property type="molecule type" value="Genomic_DNA"/>
</dbReference>
<dbReference type="InterPro" id="IPR007353">
    <property type="entry name" value="DUF421"/>
</dbReference>
<comment type="subcellular location">
    <subcellularLocation>
        <location evidence="1">Cell membrane</location>
        <topology evidence="1">Multi-pass membrane protein</topology>
    </subcellularLocation>
</comment>
<proteinExistence type="inferred from homology"/>
<dbReference type="Pfam" id="PF04239">
    <property type="entry name" value="DUF421"/>
    <property type="match status" value="1"/>
</dbReference>
<accession>A0ABT1S4R1</accession>
<evidence type="ECO:0000256" key="1">
    <source>
        <dbReference type="ARBA" id="ARBA00004651"/>
    </source>
</evidence>
<comment type="caution">
    <text evidence="9">The sequence shown here is derived from an EMBL/GenBank/DDBJ whole genome shotgun (WGS) entry which is preliminary data.</text>
</comment>
<evidence type="ECO:0000256" key="7">
    <source>
        <dbReference type="SAM" id="Phobius"/>
    </source>
</evidence>
<evidence type="ECO:0000256" key="3">
    <source>
        <dbReference type="ARBA" id="ARBA00022475"/>
    </source>
</evidence>
<dbReference type="InterPro" id="IPR023090">
    <property type="entry name" value="UPF0702_alpha/beta_dom_sf"/>
</dbReference>
<dbReference type="Proteomes" id="UP001524478">
    <property type="component" value="Unassembled WGS sequence"/>
</dbReference>
<evidence type="ECO:0000313" key="9">
    <source>
        <dbReference type="EMBL" id="MCQ4921456.1"/>
    </source>
</evidence>
<sequence>MDIKKIFFEGEKLRVLELFIRTSILYFTLFASTKLMKFCQFSIVTPYNFLMAAVTSNIAASRIVNPRSRPIDAILIIVLYSLIHLSISYLYLKAPSIVTQKPIILIKNGKIIKENLFKSNLTIDNLFSILREKDVYDIESVEYLLAEAIGSFSIAINNNNLPPKKLDIGIETSKEILSEVIIYKGRVDEKVLSKNKLGYKWMEDQLKLMNIDNIDNIYLGILTPAKKLYVNL</sequence>